<dbReference type="FunFam" id="1.25.40.10:FF:000090">
    <property type="entry name" value="Pentatricopeptide repeat-containing protein, chloroplastic"/>
    <property type="match status" value="1"/>
</dbReference>
<dbReference type="InterPro" id="IPR011990">
    <property type="entry name" value="TPR-like_helical_dom_sf"/>
</dbReference>
<dbReference type="InterPro" id="IPR046848">
    <property type="entry name" value="E_motif"/>
</dbReference>
<dbReference type="PANTHER" id="PTHR47926:SF440">
    <property type="entry name" value="REPEAT-CONTAINING PROTEIN, PUTATIVE-RELATED"/>
    <property type="match status" value="1"/>
</dbReference>
<evidence type="ECO:0000313" key="3">
    <source>
        <dbReference type="EMBL" id="CAA0835540.1"/>
    </source>
</evidence>
<dbReference type="EMBL" id="CACSLK010029344">
    <property type="protein sequence ID" value="CAA0835540.1"/>
    <property type="molecule type" value="Genomic_DNA"/>
</dbReference>
<feature type="repeat" description="PPR" evidence="2">
    <location>
        <begin position="176"/>
        <end position="210"/>
    </location>
</feature>
<dbReference type="AlphaFoldDB" id="A0A9N7NTD1"/>
<dbReference type="PROSITE" id="PS51375">
    <property type="entry name" value="PPR"/>
    <property type="match status" value="5"/>
</dbReference>
<dbReference type="OrthoDB" id="185373at2759"/>
<reference evidence="3" key="1">
    <citation type="submission" date="2019-12" db="EMBL/GenBank/DDBJ databases">
        <authorList>
            <person name="Scholes J."/>
        </authorList>
    </citation>
    <scope>NUCLEOTIDE SEQUENCE</scope>
</reference>
<dbReference type="FunFam" id="1.25.40.10:FF:000344">
    <property type="entry name" value="Pentatricopeptide repeat-containing protein"/>
    <property type="match status" value="1"/>
</dbReference>
<dbReference type="NCBIfam" id="TIGR00756">
    <property type="entry name" value="PPR"/>
    <property type="match status" value="7"/>
</dbReference>
<organism evidence="3 4">
    <name type="scientific">Striga hermonthica</name>
    <name type="common">Purple witchweed</name>
    <name type="synonym">Buchnera hermonthica</name>
    <dbReference type="NCBI Taxonomy" id="68872"/>
    <lineage>
        <taxon>Eukaryota</taxon>
        <taxon>Viridiplantae</taxon>
        <taxon>Streptophyta</taxon>
        <taxon>Embryophyta</taxon>
        <taxon>Tracheophyta</taxon>
        <taxon>Spermatophyta</taxon>
        <taxon>Magnoliopsida</taxon>
        <taxon>eudicotyledons</taxon>
        <taxon>Gunneridae</taxon>
        <taxon>Pentapetalae</taxon>
        <taxon>asterids</taxon>
        <taxon>lamiids</taxon>
        <taxon>Lamiales</taxon>
        <taxon>Orobanchaceae</taxon>
        <taxon>Buchnereae</taxon>
        <taxon>Striga</taxon>
    </lineage>
</organism>
<keyword evidence="4" id="KW-1185">Reference proteome</keyword>
<comment type="caution">
    <text evidence="3">The sequence shown here is derived from an EMBL/GenBank/DDBJ whole genome shotgun (WGS) entry which is preliminary data.</text>
</comment>
<evidence type="ECO:0000256" key="2">
    <source>
        <dbReference type="PROSITE-ProRule" id="PRU00708"/>
    </source>
</evidence>
<dbReference type="GO" id="GO:0003723">
    <property type="term" value="F:RNA binding"/>
    <property type="evidence" value="ECO:0007669"/>
    <property type="project" value="InterPro"/>
</dbReference>
<dbReference type="InterPro" id="IPR002885">
    <property type="entry name" value="PPR_rpt"/>
</dbReference>
<dbReference type="Pfam" id="PF01535">
    <property type="entry name" value="PPR"/>
    <property type="match status" value="7"/>
</dbReference>
<accession>A0A9N7NTD1</accession>
<evidence type="ECO:0000256" key="1">
    <source>
        <dbReference type="ARBA" id="ARBA00022737"/>
    </source>
</evidence>
<evidence type="ECO:0000313" key="4">
    <source>
        <dbReference type="Proteomes" id="UP001153555"/>
    </source>
</evidence>
<dbReference type="Pfam" id="PF13041">
    <property type="entry name" value="PPR_2"/>
    <property type="match status" value="1"/>
</dbReference>
<dbReference type="InterPro" id="IPR046960">
    <property type="entry name" value="PPR_At4g14850-like_plant"/>
</dbReference>
<feature type="repeat" description="PPR" evidence="2">
    <location>
        <begin position="378"/>
        <end position="408"/>
    </location>
</feature>
<dbReference type="Pfam" id="PF20431">
    <property type="entry name" value="E_motif"/>
    <property type="match status" value="1"/>
</dbReference>
<sequence length="600" mass="67362">MKLAGASSRCFTTPKTSELTFPVVRDPIRELHAYFIRTHQHRNPKIMSQIIKSYALSQKSTHNAFSAFSDIDRPTLPVWNHMIRGLAQSHCPAHALNMFAKMRAYGLPGDNLTFIFLCKACAKANDILVGKIVHTSVLKLGFGSYLYVQNALVHMYGFCGELGFSRKVFDEMTERDLVSWNSIICAYSQCAKYKEVLGLFNMMMSVNVRADAVTLVKVVLACNYLGEWKLLDFILEYIENNHVEVDVYLGNTLIDVCGRLGSIKLAWKFFNTMAERNLVSWNAMIIGLARSGDLVSAKKLFYDMPERDVVSWTSMIIGYSRASQYNDAITLFQEMMMHRVEPDRVAIASVLSACAHLGRLDVGRAIHDYIINKKVKLDIYVENALIDMYCKCGSVEKALDVFDNMKEKDSISWTSVISGLAVNGDSNRALGLYSQMRRDGTRPIHGTFVGILLACAHSGLVDRGSEYFESMQRDFGLVPEMRHYGCMVDLLCRAANLSKAYEFIESMPVEPDVVVWRILLSACMVHGDLGLARIASEKLLELDPNNGGNYVLSCNSYAGAGKWEDAIKMREWMMDRGDVIRPLGWSCIETGNEILGTAIK</sequence>
<dbReference type="PANTHER" id="PTHR47926">
    <property type="entry name" value="PENTATRICOPEPTIDE REPEAT-CONTAINING PROTEIN"/>
    <property type="match status" value="1"/>
</dbReference>
<dbReference type="GO" id="GO:0009451">
    <property type="term" value="P:RNA modification"/>
    <property type="evidence" value="ECO:0007669"/>
    <property type="project" value="InterPro"/>
</dbReference>
<keyword evidence="1" id="KW-0677">Repeat</keyword>
<name>A0A9N7NTD1_STRHE</name>
<proteinExistence type="predicted"/>
<dbReference type="SUPFAM" id="SSF81901">
    <property type="entry name" value="HCP-like"/>
    <property type="match status" value="1"/>
</dbReference>
<dbReference type="Proteomes" id="UP001153555">
    <property type="component" value="Unassembled WGS sequence"/>
</dbReference>
<protein>
    <submittedName>
        <fullName evidence="3">Pentatricopeptide repeat-containing protein</fullName>
    </submittedName>
</protein>
<dbReference type="Gene3D" id="1.25.40.10">
    <property type="entry name" value="Tetratricopeptide repeat domain"/>
    <property type="match status" value="5"/>
</dbReference>
<gene>
    <name evidence="3" type="ORF">SHERM_02910</name>
</gene>
<feature type="repeat" description="PPR" evidence="2">
    <location>
        <begin position="277"/>
        <end position="307"/>
    </location>
</feature>
<dbReference type="FunFam" id="1.25.40.10:FF:000348">
    <property type="entry name" value="Pentatricopeptide repeat-containing protein chloroplastic"/>
    <property type="match status" value="1"/>
</dbReference>
<feature type="repeat" description="PPR" evidence="2">
    <location>
        <begin position="308"/>
        <end position="342"/>
    </location>
</feature>
<feature type="repeat" description="PPR" evidence="2">
    <location>
        <begin position="409"/>
        <end position="443"/>
    </location>
</feature>